<dbReference type="PANTHER" id="PTHR46959">
    <property type="entry name" value="SULFOQUINOVOSIDASE"/>
    <property type="match status" value="1"/>
</dbReference>
<dbReference type="InterPro" id="IPR000322">
    <property type="entry name" value="Glyco_hydro_31_TIM"/>
</dbReference>
<dbReference type="InterPro" id="IPR052990">
    <property type="entry name" value="Sulfoquinovosidase_GH31"/>
</dbReference>
<dbReference type="Proteomes" id="UP000027586">
    <property type="component" value="Unassembled WGS sequence"/>
</dbReference>
<gene>
    <name evidence="6" type="ORF">LCOR_02127.1</name>
</gene>
<dbReference type="OrthoDB" id="10070917at2759"/>
<keyword evidence="2" id="KW-0326">Glycosidase</keyword>
<dbReference type="InterPro" id="IPR044112">
    <property type="entry name" value="YihQ_TIM-like"/>
</dbReference>
<organism evidence="6 7">
    <name type="scientific">Lichtheimia corymbifera JMRC:FSU:9682</name>
    <dbReference type="NCBI Taxonomy" id="1263082"/>
    <lineage>
        <taxon>Eukaryota</taxon>
        <taxon>Fungi</taxon>
        <taxon>Fungi incertae sedis</taxon>
        <taxon>Mucoromycota</taxon>
        <taxon>Mucoromycotina</taxon>
        <taxon>Mucoromycetes</taxon>
        <taxon>Mucorales</taxon>
        <taxon>Lichtheimiaceae</taxon>
        <taxon>Lichtheimia</taxon>
    </lineage>
</organism>
<dbReference type="Gene3D" id="2.60.40.1760">
    <property type="entry name" value="glycosyl hydrolase (family 31)"/>
    <property type="match status" value="1"/>
</dbReference>
<dbReference type="InterPro" id="IPR013780">
    <property type="entry name" value="Glyco_hydro_b"/>
</dbReference>
<protein>
    <submittedName>
        <fullName evidence="6">Glycoside hydrolase family 31</fullName>
    </submittedName>
</protein>
<accession>A0A068RL28</accession>
<dbReference type="EMBL" id="CBTN010000006">
    <property type="protein sequence ID" value="CDH50415.1"/>
    <property type="molecule type" value="Genomic_DNA"/>
</dbReference>
<dbReference type="InterPro" id="IPR017853">
    <property type="entry name" value="GH"/>
</dbReference>
<keyword evidence="2 6" id="KW-0378">Hydrolase</keyword>
<dbReference type="VEuPathDB" id="FungiDB:LCOR_02127.1"/>
<dbReference type="InterPro" id="IPR048395">
    <property type="entry name" value="Glyco_hydro_31_C"/>
</dbReference>
<dbReference type="SUPFAM" id="SSF74650">
    <property type="entry name" value="Galactose mutarotase-like"/>
    <property type="match status" value="1"/>
</dbReference>
<keyword evidence="7" id="KW-1185">Reference proteome</keyword>
<feature type="domain" description="Glycoside hydrolase family 31 TIM barrel" evidence="4">
    <location>
        <begin position="355"/>
        <end position="681"/>
    </location>
</feature>
<evidence type="ECO:0000256" key="2">
    <source>
        <dbReference type="RuleBase" id="RU361185"/>
    </source>
</evidence>
<dbReference type="GO" id="GO:0004553">
    <property type="term" value="F:hydrolase activity, hydrolyzing O-glycosyl compounds"/>
    <property type="evidence" value="ECO:0007669"/>
    <property type="project" value="InterPro"/>
</dbReference>
<sequence length="807" mass="91921">MQPHEQAQWRELSHCVEMDNKELAVLADTLFPSFLFILFMLQSFIKSVGLAPLDAYVEPRISIGNAVYDRESSTGNFKVHMDAQARALIIKNSKGRVIWKSLHNIPFLLSSIGDDEITTEPYNDALYKIVEHDEHITRLQTITRIETSNNQVRIYGGLGTKISPATHLDYEFILEELSPNQLHFTARIVNRDTPMANYQRLLLVFESHKDEDFYGFGEQYTYGSLKGHKVPIMIRERGHGRGGPQASSFINSAVSFVEGYFGGDDGYCSSTLSVPQYITSDRRCLFLETSEYTSFNLTDPDRVTVRIDASEMAGRIVDGESMLELITEYTSYCGRMAPLPDWVNEGVVAGISGGKDKVYQIVEQLQHHDTPLAAVWIPDWCGQRVQSLTPNVALKRLWWNWEADTNAYPDWNGFVKELTNDKNVRVLSYINPLLTTTQKPGTQRDLYQEAANKQYLVRAPNQQPYIVHSGGLEAGLLDLTNPEAREWFKSVLIDQVWDAGISGMMVDSGEELPYDARKIILKENKPPSTYHNLYAEMWAKLNQEVMEEQSLHDAVCFYRAGYTRSPQYMSLAWTGDHNVCWDQTDGLKGAVAAMLSGGFSGFTLTHSDIGGYNTIEGQLRGASMTRSRELLYRWMELAVFTAMYRTHEGILPERNAQFYDNDETYTHFAHMAKLYVALAPYRKKLMQEAHEKGWPMMRHLVLYYPHDATVRQLCYTQFLFGPDLLVAPTLSPSASFVKVYFPQDSRDVSWRHVWSGKYFEADGSYKTVDTPLGQPAMFIKEPRQDNGLLNNLVDFANTYCDYVANVK</sequence>
<keyword evidence="3" id="KW-1133">Transmembrane helix</keyword>
<dbReference type="PANTHER" id="PTHR46959:SF2">
    <property type="entry name" value="SULFOQUINOVOSIDASE"/>
    <property type="match status" value="1"/>
</dbReference>
<comment type="similarity">
    <text evidence="1 2">Belongs to the glycosyl hydrolase 31 family.</text>
</comment>
<keyword evidence="3" id="KW-0812">Transmembrane</keyword>
<feature type="transmembrane region" description="Helical" evidence="3">
    <location>
        <begin position="23"/>
        <end position="45"/>
    </location>
</feature>
<dbReference type="Gene3D" id="2.60.40.1180">
    <property type="entry name" value="Golgi alpha-mannosidase II"/>
    <property type="match status" value="1"/>
</dbReference>
<dbReference type="InterPro" id="IPR011013">
    <property type="entry name" value="Gal_mutarotase_sf_dom"/>
</dbReference>
<dbReference type="AlphaFoldDB" id="A0A068RL28"/>
<dbReference type="Pfam" id="PF21365">
    <property type="entry name" value="Glyco_hydro_31_3rd"/>
    <property type="match status" value="1"/>
</dbReference>
<dbReference type="Gene3D" id="3.20.20.80">
    <property type="entry name" value="Glycosidases"/>
    <property type="match status" value="1"/>
</dbReference>
<evidence type="ECO:0000256" key="1">
    <source>
        <dbReference type="ARBA" id="ARBA00007806"/>
    </source>
</evidence>
<comment type="caution">
    <text evidence="6">The sequence shown here is derived from an EMBL/GenBank/DDBJ whole genome shotgun (WGS) entry which is preliminary data.</text>
</comment>
<evidence type="ECO:0000256" key="3">
    <source>
        <dbReference type="SAM" id="Phobius"/>
    </source>
</evidence>
<dbReference type="CDD" id="cd14752">
    <property type="entry name" value="GH31_N"/>
    <property type="match status" value="1"/>
</dbReference>
<dbReference type="STRING" id="1263082.A0A068RL28"/>
<dbReference type="SUPFAM" id="SSF51011">
    <property type="entry name" value="Glycosyl hydrolase domain"/>
    <property type="match status" value="1"/>
</dbReference>
<evidence type="ECO:0000313" key="7">
    <source>
        <dbReference type="Proteomes" id="UP000027586"/>
    </source>
</evidence>
<reference evidence="6" key="1">
    <citation type="submission" date="2013-08" db="EMBL/GenBank/DDBJ databases">
        <title>Gene expansion shapes genome architecture in the human pathogen Lichtheimia corymbifera: an evolutionary genomics analysis in the ancient terrestrial Mucorales (Mucoromycotina).</title>
        <authorList>
            <person name="Schwartze V.U."/>
            <person name="Winter S."/>
            <person name="Shelest E."/>
            <person name="Marcet-Houben M."/>
            <person name="Horn F."/>
            <person name="Wehner S."/>
            <person name="Hoffmann K."/>
            <person name="Riege K."/>
            <person name="Sammeth M."/>
            <person name="Nowrousian M."/>
            <person name="Valiante V."/>
            <person name="Linde J."/>
            <person name="Jacobsen I.D."/>
            <person name="Marz M."/>
            <person name="Brakhage A.A."/>
            <person name="Gabaldon T."/>
            <person name="Bocker S."/>
            <person name="Voigt K."/>
        </authorList>
    </citation>
    <scope>NUCLEOTIDE SEQUENCE [LARGE SCALE GENOMIC DNA]</scope>
    <source>
        <strain evidence="6">FSU 9682</strain>
    </source>
</reference>
<dbReference type="NCBIfam" id="NF007746">
    <property type="entry name" value="PRK10426.1"/>
    <property type="match status" value="1"/>
</dbReference>
<dbReference type="CDD" id="cd06594">
    <property type="entry name" value="GH31_glucosidase_YihQ"/>
    <property type="match status" value="1"/>
</dbReference>
<evidence type="ECO:0000313" key="6">
    <source>
        <dbReference type="EMBL" id="CDH50415.1"/>
    </source>
</evidence>
<keyword evidence="3" id="KW-0472">Membrane</keyword>
<evidence type="ECO:0000259" key="4">
    <source>
        <dbReference type="Pfam" id="PF01055"/>
    </source>
</evidence>
<name>A0A068RL28_9FUNG</name>
<dbReference type="GO" id="GO:0030246">
    <property type="term" value="F:carbohydrate binding"/>
    <property type="evidence" value="ECO:0007669"/>
    <property type="project" value="InterPro"/>
</dbReference>
<dbReference type="SUPFAM" id="SSF51445">
    <property type="entry name" value="(Trans)glycosidases"/>
    <property type="match status" value="1"/>
</dbReference>
<feature type="domain" description="Glycosyl hydrolase family 31 C-terminal" evidence="5">
    <location>
        <begin position="693"/>
        <end position="781"/>
    </location>
</feature>
<dbReference type="Pfam" id="PF01055">
    <property type="entry name" value="Glyco_hydro_31_2nd"/>
    <property type="match status" value="1"/>
</dbReference>
<proteinExistence type="inferred from homology"/>
<evidence type="ECO:0000259" key="5">
    <source>
        <dbReference type="Pfam" id="PF21365"/>
    </source>
</evidence>
<dbReference type="GO" id="GO:0005975">
    <property type="term" value="P:carbohydrate metabolic process"/>
    <property type="evidence" value="ECO:0007669"/>
    <property type="project" value="InterPro"/>
</dbReference>